<feature type="compositionally biased region" description="Acidic residues" evidence="2">
    <location>
        <begin position="217"/>
        <end position="235"/>
    </location>
</feature>
<feature type="region of interest" description="Disordered" evidence="2">
    <location>
        <begin position="203"/>
        <end position="235"/>
    </location>
</feature>
<protein>
    <submittedName>
        <fullName evidence="3">Tetratricopeptide TPR_2 repeat protein</fullName>
    </submittedName>
</protein>
<dbReference type="Gene3D" id="1.25.40.10">
    <property type="entry name" value="Tetratricopeptide repeat domain"/>
    <property type="match status" value="1"/>
</dbReference>
<dbReference type="PROSITE" id="PS50005">
    <property type="entry name" value="TPR"/>
    <property type="match status" value="1"/>
</dbReference>
<accession>A0A0G0T2B1</accession>
<organism evidence="3 4">
    <name type="scientific">Candidatus Gottesmanbacteria bacterium GW2011_GWC2_39_8</name>
    <dbReference type="NCBI Taxonomy" id="1618450"/>
    <lineage>
        <taxon>Bacteria</taxon>
        <taxon>Candidatus Gottesmaniibacteriota</taxon>
    </lineage>
</organism>
<dbReference type="InterPro" id="IPR011990">
    <property type="entry name" value="TPR-like_helical_dom_sf"/>
</dbReference>
<proteinExistence type="predicted"/>
<dbReference type="EMBL" id="LBXN01000055">
    <property type="protein sequence ID" value="KKR31987.1"/>
    <property type="molecule type" value="Genomic_DNA"/>
</dbReference>
<sequence>MTNDSFSAIQKALENNWEEAADINQKMIVENPSDIDALNRLAYAYARMGKVNLAKKTYKKVLTLDKYDPIALKNLTKIEKLDKNYEYNGNTNSLSPSVFLEEPGKTKSVSLINLAPLSVISKLTIGDVVYLNAKKHTVEVRDQNKVYLGALPDDIAFRLVRLINMGNTYNTLIKNVGKNCLSVFIKEIARANKAKFQPSFLSTPTSEYSTSIGKEFIEEDQETDKDGEDDQSLEE</sequence>
<keyword evidence="1" id="KW-0802">TPR repeat</keyword>
<reference evidence="3 4" key="1">
    <citation type="journal article" date="2015" name="Nature">
        <title>rRNA introns, odd ribosomes, and small enigmatic genomes across a large radiation of phyla.</title>
        <authorList>
            <person name="Brown C.T."/>
            <person name="Hug L.A."/>
            <person name="Thomas B.C."/>
            <person name="Sharon I."/>
            <person name="Castelle C.J."/>
            <person name="Singh A."/>
            <person name="Wilkins M.J."/>
            <person name="Williams K.H."/>
            <person name="Banfield J.F."/>
        </authorList>
    </citation>
    <scope>NUCLEOTIDE SEQUENCE [LARGE SCALE GENOMIC DNA]</scope>
</reference>
<evidence type="ECO:0000256" key="2">
    <source>
        <dbReference type="SAM" id="MobiDB-lite"/>
    </source>
</evidence>
<feature type="repeat" description="TPR" evidence="1">
    <location>
        <begin position="35"/>
        <end position="68"/>
    </location>
</feature>
<dbReference type="SMART" id="SM00028">
    <property type="entry name" value="TPR"/>
    <property type="match status" value="1"/>
</dbReference>
<comment type="caution">
    <text evidence="3">The sequence shown here is derived from an EMBL/GenBank/DDBJ whole genome shotgun (WGS) entry which is preliminary data.</text>
</comment>
<name>A0A0G0T2B1_9BACT</name>
<feature type="compositionally biased region" description="Polar residues" evidence="2">
    <location>
        <begin position="203"/>
        <end position="212"/>
    </location>
</feature>
<dbReference type="InterPro" id="IPR019734">
    <property type="entry name" value="TPR_rpt"/>
</dbReference>
<dbReference type="SUPFAM" id="SSF48452">
    <property type="entry name" value="TPR-like"/>
    <property type="match status" value="1"/>
</dbReference>
<evidence type="ECO:0000313" key="3">
    <source>
        <dbReference type="EMBL" id="KKR31987.1"/>
    </source>
</evidence>
<evidence type="ECO:0000256" key="1">
    <source>
        <dbReference type="PROSITE-ProRule" id="PRU00339"/>
    </source>
</evidence>
<dbReference type="AlphaFoldDB" id="A0A0G0T2B1"/>
<dbReference type="Proteomes" id="UP000034539">
    <property type="component" value="Unassembled WGS sequence"/>
</dbReference>
<gene>
    <name evidence="3" type="ORF">UT63_C0055G0005</name>
</gene>
<evidence type="ECO:0000313" key="4">
    <source>
        <dbReference type="Proteomes" id="UP000034539"/>
    </source>
</evidence>